<evidence type="ECO:0000256" key="2">
    <source>
        <dbReference type="SAM" id="Phobius"/>
    </source>
</evidence>
<reference evidence="4" key="1">
    <citation type="submission" date="2011-12" db="EMBL/GenBank/DDBJ databases">
        <title>Complete genome sequence of Streptomyces cattleya strain DSM 46488.</title>
        <authorList>
            <person name="Ou H.-Y."/>
            <person name="Li P."/>
            <person name="Zhao C."/>
            <person name="O'Hagan D."/>
            <person name="Deng Z."/>
        </authorList>
    </citation>
    <scope>NUCLEOTIDE SEQUENCE [LARGE SCALE GENOMIC DNA]</scope>
    <source>
        <strain evidence="4">ATCC 35852 / DSM 46488 / JCM 4925 / NBRC 14057 / NRRL 8057</strain>
    </source>
</reference>
<evidence type="ECO:0000313" key="4">
    <source>
        <dbReference type="Proteomes" id="UP000007842"/>
    </source>
</evidence>
<dbReference type="OrthoDB" id="4338624at2"/>
<dbReference type="KEGG" id="scy:SCATT_55260"/>
<dbReference type="PATRIC" id="fig|1003195.11.peg.6944"/>
<dbReference type="KEGG" id="sct:SCAT_5524"/>
<dbReference type="eggNOG" id="ENOG5031CKS">
    <property type="taxonomic scope" value="Bacteria"/>
</dbReference>
<dbReference type="EMBL" id="CP003219">
    <property type="protein sequence ID" value="AEW97897.1"/>
    <property type="molecule type" value="Genomic_DNA"/>
</dbReference>
<feature type="transmembrane region" description="Helical" evidence="2">
    <location>
        <begin position="322"/>
        <end position="346"/>
    </location>
</feature>
<evidence type="ECO:0000313" key="3">
    <source>
        <dbReference type="EMBL" id="AEW97897.1"/>
    </source>
</evidence>
<evidence type="ECO:0000256" key="1">
    <source>
        <dbReference type="SAM" id="MobiDB-lite"/>
    </source>
</evidence>
<protein>
    <submittedName>
        <fullName evidence="3">Putative membrane protein</fullName>
    </submittedName>
</protein>
<feature type="transmembrane region" description="Helical" evidence="2">
    <location>
        <begin position="352"/>
        <end position="378"/>
    </location>
</feature>
<dbReference type="HOGENOM" id="CLU_065156_0_0_11"/>
<proteinExistence type="predicted"/>
<sequence>MFPEPASRTPRDAERSASHPGLSAPPTLEEQQEQARTLLRTAATQRPVAEVAALVSLLKQTGGVPDPAEEALHAAALARPVEEVTELVALLNRPPHDPEVATAALRAAALARPIDEVNALVVALNRPPHDPSVADDALRAAATGRPVEELVQLVRLLGHRVDEQDALPPEPPAGHDVYPADDHHGGGWADEPAATTAFALPDPGYEPAMEPEPVTDVYPAEPAMVSEHRELFAPLPPIPAYAGPLSAVDPAATGGGRGLDAMARGALRWPAAAALAVCGLIHLPPGFPQLRADGFADVVSLAVTALCLVLAVCLAGRDTARLWLAGAAAGLAVIVLHALAGVPALAGLGLDAIGTAAGLAAGTFALLAVVLSAAALLWRPRAERDAAPGA</sequence>
<organism evidence="3 4">
    <name type="scientific">Streptantibioticus cattleyicolor (strain ATCC 35852 / DSM 46488 / JCM 4925 / NBRC 14057 / NRRL 8057)</name>
    <name type="common">Streptomyces cattleya</name>
    <dbReference type="NCBI Taxonomy" id="1003195"/>
    <lineage>
        <taxon>Bacteria</taxon>
        <taxon>Bacillati</taxon>
        <taxon>Actinomycetota</taxon>
        <taxon>Actinomycetes</taxon>
        <taxon>Kitasatosporales</taxon>
        <taxon>Streptomycetaceae</taxon>
        <taxon>Streptantibioticus</taxon>
    </lineage>
</organism>
<accession>F8JRL1</accession>
<keyword evidence="4" id="KW-1185">Reference proteome</keyword>
<gene>
    <name evidence="3" type="ordered locus">SCATT_55260</name>
</gene>
<accession>G8WYC6</accession>
<feature type="region of interest" description="Disordered" evidence="1">
    <location>
        <begin position="1"/>
        <end position="34"/>
    </location>
</feature>
<keyword evidence="2" id="KW-0472">Membrane</keyword>
<dbReference type="STRING" id="1003195.SCATT_55260"/>
<feature type="transmembrane region" description="Helical" evidence="2">
    <location>
        <begin position="295"/>
        <end position="315"/>
    </location>
</feature>
<dbReference type="Proteomes" id="UP000007842">
    <property type="component" value="Chromosome"/>
</dbReference>
<keyword evidence="2" id="KW-0812">Transmembrane</keyword>
<dbReference type="RefSeq" id="WP_014146226.1">
    <property type="nucleotide sequence ID" value="NC_016111.1"/>
</dbReference>
<keyword evidence="2" id="KW-1133">Transmembrane helix</keyword>
<dbReference type="AlphaFoldDB" id="F8JRL1"/>
<name>F8JRL1_STREN</name>